<dbReference type="EMBL" id="BMMX01000003">
    <property type="protein sequence ID" value="GGK81735.1"/>
    <property type="molecule type" value="Genomic_DNA"/>
</dbReference>
<sequence length="75" mass="8136">MRRNVARLAVIGALATGVIGAVAAPALAEQPWTRHGFYPTYAACSMDGSLAVRGPDWSEYSCTYEGVNGYELWLR</sequence>
<organism evidence="2 3">
    <name type="scientific">Mangrovihabitans endophyticus</name>
    <dbReference type="NCBI Taxonomy" id="1751298"/>
    <lineage>
        <taxon>Bacteria</taxon>
        <taxon>Bacillati</taxon>
        <taxon>Actinomycetota</taxon>
        <taxon>Actinomycetes</taxon>
        <taxon>Micromonosporales</taxon>
        <taxon>Micromonosporaceae</taxon>
        <taxon>Mangrovihabitans</taxon>
    </lineage>
</organism>
<evidence type="ECO:0008006" key="4">
    <source>
        <dbReference type="Google" id="ProtNLM"/>
    </source>
</evidence>
<evidence type="ECO:0000256" key="1">
    <source>
        <dbReference type="SAM" id="SignalP"/>
    </source>
</evidence>
<feature type="signal peptide" evidence="1">
    <location>
        <begin position="1"/>
        <end position="23"/>
    </location>
</feature>
<comment type="caution">
    <text evidence="2">The sequence shown here is derived from an EMBL/GenBank/DDBJ whole genome shotgun (WGS) entry which is preliminary data.</text>
</comment>
<evidence type="ECO:0000313" key="2">
    <source>
        <dbReference type="EMBL" id="GGK81735.1"/>
    </source>
</evidence>
<keyword evidence="3" id="KW-1185">Reference proteome</keyword>
<name>A0A8J3BW15_9ACTN</name>
<dbReference type="AlphaFoldDB" id="A0A8J3BW15"/>
<reference evidence="2" key="2">
    <citation type="submission" date="2020-09" db="EMBL/GenBank/DDBJ databases">
        <authorList>
            <person name="Sun Q."/>
            <person name="Zhou Y."/>
        </authorList>
    </citation>
    <scope>NUCLEOTIDE SEQUENCE</scope>
    <source>
        <strain evidence="2">CGMCC 4.7299</strain>
    </source>
</reference>
<protein>
    <recommendedName>
        <fullName evidence="4">Secreted protein</fullName>
    </recommendedName>
</protein>
<feature type="chain" id="PRO_5035236220" description="Secreted protein" evidence="1">
    <location>
        <begin position="24"/>
        <end position="75"/>
    </location>
</feature>
<proteinExistence type="predicted"/>
<reference evidence="2" key="1">
    <citation type="journal article" date="2014" name="Int. J. Syst. Evol. Microbiol.">
        <title>Complete genome sequence of Corynebacterium casei LMG S-19264T (=DSM 44701T), isolated from a smear-ripened cheese.</title>
        <authorList>
            <consortium name="US DOE Joint Genome Institute (JGI-PGF)"/>
            <person name="Walter F."/>
            <person name="Albersmeier A."/>
            <person name="Kalinowski J."/>
            <person name="Ruckert C."/>
        </authorList>
    </citation>
    <scope>NUCLEOTIDE SEQUENCE</scope>
    <source>
        <strain evidence="2">CGMCC 4.7299</strain>
    </source>
</reference>
<dbReference type="RefSeq" id="WP_189078316.1">
    <property type="nucleotide sequence ID" value="NZ_BMMX01000003.1"/>
</dbReference>
<accession>A0A8J3BW15</accession>
<dbReference type="Proteomes" id="UP000656042">
    <property type="component" value="Unassembled WGS sequence"/>
</dbReference>
<keyword evidence="1" id="KW-0732">Signal</keyword>
<evidence type="ECO:0000313" key="3">
    <source>
        <dbReference type="Proteomes" id="UP000656042"/>
    </source>
</evidence>
<gene>
    <name evidence="2" type="ORF">GCM10012284_14720</name>
</gene>